<evidence type="ECO:0000256" key="1">
    <source>
        <dbReference type="SAM" id="Phobius"/>
    </source>
</evidence>
<dbReference type="AlphaFoldDB" id="A0A8A5P622"/>
<sequence>MVAIIGGPKGVFYNSVDTLYIPKSCLYRVPLQDYSSLIIYLDILIKFSDFRLFFVILATNCYILSSIWSKKQSKIEHTNLVFQCLAS</sequence>
<name>A0A8A5P622_AGRTU</name>
<evidence type="ECO:0000313" key="2">
    <source>
        <dbReference type="EMBL" id="NTC29997.1"/>
    </source>
</evidence>
<evidence type="ECO:0000313" key="4">
    <source>
        <dbReference type="Proteomes" id="UP000702952"/>
    </source>
</evidence>
<keyword evidence="1" id="KW-0472">Membrane</keyword>
<feature type="transmembrane region" description="Helical" evidence="1">
    <location>
        <begin position="50"/>
        <end position="68"/>
    </location>
</feature>
<protein>
    <submittedName>
        <fullName evidence="2">Uncharacterized protein</fullName>
    </submittedName>
</protein>
<dbReference type="EMBL" id="JAAMAY010000030">
    <property type="protein sequence ID" value="NTC29997.1"/>
    <property type="molecule type" value="Genomic_DNA"/>
</dbReference>
<dbReference type="Proteomes" id="UP000663946">
    <property type="component" value="Chromosome 1"/>
</dbReference>
<reference evidence="3" key="2">
    <citation type="submission" date="2020-02" db="EMBL/GenBank/DDBJ databases">
        <title>Unexpected conservation and global transmission of agrobacterial virulence plasmids.</title>
        <authorList>
            <person name="Weisberg A.J."/>
            <person name="Davis E.W. II"/>
            <person name="Tabima J.R."/>
            <person name="Belcher M.S."/>
            <person name="Miller M."/>
            <person name="Kuo C.-H."/>
            <person name="Loper J.E."/>
            <person name="Grunwald N.J."/>
            <person name="Putnam M.L."/>
            <person name="Chang J.H."/>
        </authorList>
    </citation>
    <scope>NUCLEOTIDE SEQUENCE</scope>
    <source>
        <strain evidence="3">Q15/94</strain>
    </source>
</reference>
<organism evidence="2 4">
    <name type="scientific">Agrobacterium tumefaciens</name>
    <dbReference type="NCBI Taxonomy" id="358"/>
    <lineage>
        <taxon>Bacteria</taxon>
        <taxon>Pseudomonadati</taxon>
        <taxon>Pseudomonadota</taxon>
        <taxon>Alphaproteobacteria</taxon>
        <taxon>Hyphomicrobiales</taxon>
        <taxon>Rhizobiaceae</taxon>
        <taxon>Rhizobium/Agrobacterium group</taxon>
        <taxon>Agrobacterium</taxon>
        <taxon>Agrobacterium tumefaciens complex</taxon>
    </lineage>
</organism>
<dbReference type="Proteomes" id="UP000702952">
    <property type="component" value="Unassembled WGS sequence"/>
</dbReference>
<dbReference type="EMBL" id="CP049216">
    <property type="protein sequence ID" value="QTG12238.1"/>
    <property type="molecule type" value="Genomic_DNA"/>
</dbReference>
<keyword evidence="1" id="KW-1133">Transmembrane helix</keyword>
<reference evidence="2" key="1">
    <citation type="journal article" date="2020" name="Science">
        <title>Unexpected conservation and global transmission of agrobacterial virulence plasmids.</title>
        <authorList>
            <person name="Weisberg A.J."/>
            <person name="Davis E.W. 2nd"/>
            <person name="Tabima J."/>
            <person name="Belcher M.S."/>
            <person name="Miller M."/>
            <person name="Kuo C.H."/>
            <person name="Loper J.E."/>
            <person name="Grunwald N.J."/>
            <person name="Putnam M.L."/>
            <person name="Chang J.H."/>
        </authorList>
    </citation>
    <scope>NUCLEOTIDE SEQUENCE</scope>
    <source>
        <strain evidence="2">17-1853-1a</strain>
    </source>
</reference>
<proteinExistence type="predicted"/>
<gene>
    <name evidence="2" type="ORF">G6M46_17840</name>
    <name evidence="3" type="ORF">G6M86_02815</name>
</gene>
<keyword evidence="1" id="KW-0812">Transmembrane</keyword>
<evidence type="ECO:0000313" key="3">
    <source>
        <dbReference type="EMBL" id="QTG12238.1"/>
    </source>
</evidence>
<accession>A0A8A5P622</accession>